<name>A0A4P2PXD1_SORCE</name>
<dbReference type="PROSITE" id="PS00455">
    <property type="entry name" value="AMP_BINDING"/>
    <property type="match status" value="1"/>
</dbReference>
<dbReference type="CDD" id="cd17643">
    <property type="entry name" value="A_NRPS_Cytc1-like"/>
    <property type="match status" value="1"/>
</dbReference>
<dbReference type="FunFam" id="3.40.50.980:FF:000002">
    <property type="entry name" value="Enterobactin synthetase component F"/>
    <property type="match status" value="1"/>
</dbReference>
<reference evidence="4 5" key="1">
    <citation type="submission" date="2015-09" db="EMBL/GenBank/DDBJ databases">
        <title>Sorangium comparison.</title>
        <authorList>
            <person name="Zaburannyi N."/>
            <person name="Bunk B."/>
            <person name="Overmann J."/>
            <person name="Mueller R."/>
        </authorList>
    </citation>
    <scope>NUCLEOTIDE SEQUENCE [LARGE SCALE GENOMIC DNA]</scope>
    <source>
        <strain evidence="4 5">So ceGT47</strain>
    </source>
</reference>
<feature type="domain" description="Carrier" evidence="3">
    <location>
        <begin position="547"/>
        <end position="622"/>
    </location>
</feature>
<dbReference type="InterPro" id="IPR025110">
    <property type="entry name" value="AMP-bd_C"/>
</dbReference>
<dbReference type="InterPro" id="IPR020845">
    <property type="entry name" value="AMP-binding_CS"/>
</dbReference>
<dbReference type="RefSeq" id="WP_129346548.1">
    <property type="nucleotide sequence ID" value="NZ_CP012670.1"/>
</dbReference>
<dbReference type="Proteomes" id="UP000295781">
    <property type="component" value="Chromosome"/>
</dbReference>
<dbReference type="FunFam" id="3.40.50.980:FF:000001">
    <property type="entry name" value="Non-ribosomal peptide synthetase"/>
    <property type="match status" value="1"/>
</dbReference>
<evidence type="ECO:0000313" key="4">
    <source>
        <dbReference type="EMBL" id="AUX21196.1"/>
    </source>
</evidence>
<dbReference type="SUPFAM" id="SSF56801">
    <property type="entry name" value="Acetyl-CoA synthetase-like"/>
    <property type="match status" value="1"/>
</dbReference>
<dbReference type="InterPro" id="IPR000873">
    <property type="entry name" value="AMP-dep_synth/lig_dom"/>
</dbReference>
<dbReference type="InterPro" id="IPR010071">
    <property type="entry name" value="AA_adenyl_dom"/>
</dbReference>
<dbReference type="GO" id="GO:0044550">
    <property type="term" value="P:secondary metabolite biosynthetic process"/>
    <property type="evidence" value="ECO:0007669"/>
    <property type="project" value="TreeGrafter"/>
</dbReference>
<dbReference type="Gene3D" id="1.10.1200.10">
    <property type="entry name" value="ACP-like"/>
    <property type="match status" value="1"/>
</dbReference>
<dbReference type="InterPro" id="IPR036736">
    <property type="entry name" value="ACP-like_sf"/>
</dbReference>
<dbReference type="AlphaFoldDB" id="A0A4P2PXD1"/>
<evidence type="ECO:0000259" key="3">
    <source>
        <dbReference type="PROSITE" id="PS50075"/>
    </source>
</evidence>
<dbReference type="PANTHER" id="PTHR45527:SF14">
    <property type="entry name" value="PLIPASTATIN SYNTHASE SUBUNIT B"/>
    <property type="match status" value="1"/>
</dbReference>
<dbReference type="InterPro" id="IPR042099">
    <property type="entry name" value="ANL_N_sf"/>
</dbReference>
<dbReference type="GO" id="GO:0031177">
    <property type="term" value="F:phosphopantetheine binding"/>
    <property type="evidence" value="ECO:0007669"/>
    <property type="project" value="TreeGrafter"/>
</dbReference>
<dbReference type="Pfam" id="PF00550">
    <property type="entry name" value="PP-binding"/>
    <property type="match status" value="1"/>
</dbReference>
<dbReference type="PANTHER" id="PTHR45527">
    <property type="entry name" value="NONRIBOSOMAL PEPTIDE SYNTHETASE"/>
    <property type="match status" value="1"/>
</dbReference>
<evidence type="ECO:0000256" key="2">
    <source>
        <dbReference type="SAM" id="MobiDB-lite"/>
    </source>
</evidence>
<organism evidence="4 5">
    <name type="scientific">Sorangium cellulosum</name>
    <name type="common">Polyangium cellulosum</name>
    <dbReference type="NCBI Taxonomy" id="56"/>
    <lineage>
        <taxon>Bacteria</taxon>
        <taxon>Pseudomonadati</taxon>
        <taxon>Myxococcota</taxon>
        <taxon>Polyangia</taxon>
        <taxon>Polyangiales</taxon>
        <taxon>Polyangiaceae</taxon>
        <taxon>Sorangium</taxon>
    </lineage>
</organism>
<dbReference type="SUPFAM" id="SSF47336">
    <property type="entry name" value="ACP-like"/>
    <property type="match status" value="1"/>
</dbReference>
<dbReference type="PROSITE" id="PS50075">
    <property type="entry name" value="CARRIER"/>
    <property type="match status" value="1"/>
</dbReference>
<dbReference type="InterPro" id="IPR045851">
    <property type="entry name" value="AMP-bd_C_sf"/>
</dbReference>
<dbReference type="EMBL" id="CP012670">
    <property type="protein sequence ID" value="AUX21196.1"/>
    <property type="molecule type" value="Genomic_DNA"/>
</dbReference>
<dbReference type="PRINTS" id="PR00154">
    <property type="entry name" value="AMPBINDING"/>
</dbReference>
<dbReference type="GO" id="GO:0043041">
    <property type="term" value="P:amino acid activation for nonribosomal peptide biosynthetic process"/>
    <property type="evidence" value="ECO:0007669"/>
    <property type="project" value="TreeGrafter"/>
</dbReference>
<protein>
    <recommendedName>
        <fullName evidence="3">Carrier domain-containing protein</fullName>
    </recommendedName>
</protein>
<dbReference type="Gene3D" id="3.40.50.12780">
    <property type="entry name" value="N-terminal domain of ligase-like"/>
    <property type="match status" value="1"/>
</dbReference>
<dbReference type="InterPro" id="IPR009081">
    <property type="entry name" value="PP-bd_ACP"/>
</dbReference>
<proteinExistence type="predicted"/>
<sequence>MLEIRSGARGQAPVERTQPSSGRCLHEIFTARALEHPDRVAVSAPEGDISYGELNARADRLARTLLGLGVGPDVLVGLHVDRGIDMIVGLLAILKAGGAYVPIDPTYPAERVQLLVRDSAVSVIVSVSRIASLGLGGGAAKVVLADRDLAPAGAELPGAPQARASESNLAYVIYTSGSTGKPKGVLVEHRNVVRLFEKTRAWFGFDERDVWTMFHSISFDFSVWEIWGALLHGGRLVIVPFDVSRSPARFLALLRDQQVTVLNQTPSAFRQLVAADLACDPPAPLSLRLVIFGGERLDPEALAPWIARRGDQRPQLVNMYGITETTVHASYRPIVRQDLAAPEISPIGVPLPDLQFHVLDDSGRPVPDGAPGELHVAGPGVTRGYLNRPELTAERFLRDPSGEPMYRSGDRVVRRPNGEYAYLGRTDDQIKVRGFRIEPREIELCLAGHPDVLASVVVPHDYGDGDVRLVAYVVPRPGAQPDPAWAEQVGAALQARAAAALPVHMRPSAYVAMASLPLTAHGKIDRAALPAPAAGQRVADLDGDAADAGDTIEAQIEAIWREILDLPRVRKDDDFFDLGGTSLALIRMFGRVNAHFDMDLDPAVMGDGATIAQLASCIGKELSNKQPSRVQS</sequence>
<comment type="cofactor">
    <cofactor evidence="1">
        <name>pantetheine 4'-phosphate</name>
        <dbReference type="ChEBI" id="CHEBI:47942"/>
    </cofactor>
</comment>
<dbReference type="NCBIfam" id="TIGR01733">
    <property type="entry name" value="AA-adenyl-dom"/>
    <property type="match status" value="1"/>
</dbReference>
<feature type="region of interest" description="Disordered" evidence="2">
    <location>
        <begin position="1"/>
        <end position="20"/>
    </location>
</feature>
<dbReference type="GO" id="GO:0005829">
    <property type="term" value="C:cytosol"/>
    <property type="evidence" value="ECO:0007669"/>
    <property type="project" value="TreeGrafter"/>
</dbReference>
<evidence type="ECO:0000256" key="1">
    <source>
        <dbReference type="ARBA" id="ARBA00001957"/>
    </source>
</evidence>
<gene>
    <name evidence="4" type="ORF">SOCEGT47_016750</name>
</gene>
<dbReference type="FunFam" id="3.40.50.12780:FF:000012">
    <property type="entry name" value="Non-ribosomal peptide synthetase"/>
    <property type="match status" value="1"/>
</dbReference>
<dbReference type="InterPro" id="IPR020459">
    <property type="entry name" value="AMP-binding"/>
</dbReference>
<dbReference type="OrthoDB" id="9757540at2"/>
<dbReference type="Gene3D" id="3.30.300.30">
    <property type="match status" value="1"/>
</dbReference>
<accession>A0A4P2PXD1</accession>
<evidence type="ECO:0000313" key="5">
    <source>
        <dbReference type="Proteomes" id="UP000295781"/>
    </source>
</evidence>
<dbReference type="Pfam" id="PF00501">
    <property type="entry name" value="AMP-binding"/>
    <property type="match status" value="1"/>
</dbReference>
<dbReference type="Pfam" id="PF13193">
    <property type="entry name" value="AMP-binding_C"/>
    <property type="match status" value="1"/>
</dbReference>